<evidence type="ECO:0000313" key="2">
    <source>
        <dbReference type="Proteomes" id="UP000820818"/>
    </source>
</evidence>
<sequence length="56" mass="6281">MSVELRMTHTNDLTYWKSVSFRLVFGGCEALAVIAINSERKPRTGEPRKISQANNG</sequence>
<keyword evidence="2" id="KW-1185">Reference proteome</keyword>
<reference evidence="1 2" key="1">
    <citation type="submission" date="2022-05" db="EMBL/GenBank/DDBJ databases">
        <title>A multi-omics perspective on studying reproductive biology in Daphnia sinensis.</title>
        <authorList>
            <person name="Jia J."/>
        </authorList>
    </citation>
    <scope>NUCLEOTIDE SEQUENCE [LARGE SCALE GENOMIC DNA]</scope>
    <source>
        <strain evidence="1 2">WSL</strain>
    </source>
</reference>
<evidence type="ECO:0000313" key="1">
    <source>
        <dbReference type="EMBL" id="KAI9563244.1"/>
    </source>
</evidence>
<organism evidence="1 2">
    <name type="scientific">Daphnia sinensis</name>
    <dbReference type="NCBI Taxonomy" id="1820382"/>
    <lineage>
        <taxon>Eukaryota</taxon>
        <taxon>Metazoa</taxon>
        <taxon>Ecdysozoa</taxon>
        <taxon>Arthropoda</taxon>
        <taxon>Crustacea</taxon>
        <taxon>Branchiopoda</taxon>
        <taxon>Diplostraca</taxon>
        <taxon>Cladocera</taxon>
        <taxon>Anomopoda</taxon>
        <taxon>Daphniidae</taxon>
        <taxon>Daphnia</taxon>
        <taxon>Daphnia similis group</taxon>
    </lineage>
</organism>
<gene>
    <name evidence="1" type="ORF">GHT06_010702</name>
</gene>
<proteinExistence type="predicted"/>
<protein>
    <submittedName>
        <fullName evidence="1">Uncharacterized protein</fullName>
    </submittedName>
</protein>
<dbReference type="AlphaFoldDB" id="A0AAD5L0Z8"/>
<dbReference type="EMBL" id="WJBH02000002">
    <property type="protein sequence ID" value="KAI9563244.1"/>
    <property type="molecule type" value="Genomic_DNA"/>
</dbReference>
<comment type="caution">
    <text evidence="1">The sequence shown here is derived from an EMBL/GenBank/DDBJ whole genome shotgun (WGS) entry which is preliminary data.</text>
</comment>
<name>A0AAD5L0Z8_9CRUS</name>
<accession>A0AAD5L0Z8</accession>
<dbReference type="Proteomes" id="UP000820818">
    <property type="component" value="Linkage Group LG2"/>
</dbReference>